<feature type="domain" description="DUF7946" evidence="1">
    <location>
        <begin position="26"/>
        <end position="200"/>
    </location>
</feature>
<protein>
    <recommendedName>
        <fullName evidence="1">DUF7946 domain-containing protein</fullName>
    </recommendedName>
</protein>
<sequence>MTAAILSSTIRAGTGGGVMSVQIKYKLVFEGGDADYYRLPAHEGASSLEGLTWSVALVTNYAATGEIRSRGSLSPRIRTYLRPPRQGSFLTELWVMVTQPESIFLTSVIGVYAVNSVSQAVNALIVKSVKEVCGLAVNMTKKEEDWLKGLPSGDLEALVDKIEPSMKRAHNIIGEGASTITIKKGYTPLVALDHITKAYVNADLRGDEKTRSVSVGAFNANTGNGRVYLPDVGKTVLLISAEI</sequence>
<organism evidence="2 3">
    <name type="scientific">Aquamicrobium segne</name>
    <dbReference type="NCBI Taxonomy" id="469547"/>
    <lineage>
        <taxon>Bacteria</taxon>
        <taxon>Pseudomonadati</taxon>
        <taxon>Pseudomonadota</taxon>
        <taxon>Alphaproteobacteria</taxon>
        <taxon>Hyphomicrobiales</taxon>
        <taxon>Phyllobacteriaceae</taxon>
        <taxon>Aquamicrobium</taxon>
    </lineage>
</organism>
<dbReference type="RefSeq" id="WP_378227430.1">
    <property type="nucleotide sequence ID" value="NZ_JBHSLL010000004.1"/>
</dbReference>
<comment type="caution">
    <text evidence="2">The sequence shown here is derived from an EMBL/GenBank/DDBJ whole genome shotgun (WGS) entry which is preliminary data.</text>
</comment>
<dbReference type="Proteomes" id="UP001596016">
    <property type="component" value="Unassembled WGS sequence"/>
</dbReference>
<dbReference type="InterPro" id="IPR057706">
    <property type="entry name" value="DUF7946"/>
</dbReference>
<name>A0ABW0GVQ0_9HYPH</name>
<evidence type="ECO:0000259" key="1">
    <source>
        <dbReference type="Pfam" id="PF25678"/>
    </source>
</evidence>
<accession>A0ABW0GVQ0</accession>
<dbReference type="EMBL" id="JBHSLL010000004">
    <property type="protein sequence ID" value="MFC5384583.1"/>
    <property type="molecule type" value="Genomic_DNA"/>
</dbReference>
<keyword evidence="3" id="KW-1185">Reference proteome</keyword>
<proteinExistence type="predicted"/>
<evidence type="ECO:0000313" key="3">
    <source>
        <dbReference type="Proteomes" id="UP001596016"/>
    </source>
</evidence>
<reference evidence="3" key="1">
    <citation type="journal article" date="2019" name="Int. J. Syst. Evol. Microbiol.">
        <title>The Global Catalogue of Microorganisms (GCM) 10K type strain sequencing project: providing services to taxonomists for standard genome sequencing and annotation.</title>
        <authorList>
            <consortium name="The Broad Institute Genomics Platform"/>
            <consortium name="The Broad Institute Genome Sequencing Center for Infectious Disease"/>
            <person name="Wu L."/>
            <person name="Ma J."/>
        </authorList>
    </citation>
    <scope>NUCLEOTIDE SEQUENCE [LARGE SCALE GENOMIC DNA]</scope>
    <source>
        <strain evidence="3">CGMCC 4.1415</strain>
    </source>
</reference>
<gene>
    <name evidence="2" type="ORF">ACFPLB_01230</name>
</gene>
<evidence type="ECO:0000313" key="2">
    <source>
        <dbReference type="EMBL" id="MFC5384583.1"/>
    </source>
</evidence>
<dbReference type="Pfam" id="PF25678">
    <property type="entry name" value="DUF7946"/>
    <property type="match status" value="1"/>
</dbReference>